<feature type="domain" description="HTH cro/C1-type" evidence="2">
    <location>
        <begin position="34"/>
        <end position="71"/>
    </location>
</feature>
<dbReference type="OrthoDB" id="461984at2"/>
<keyword evidence="4" id="KW-1185">Reference proteome</keyword>
<dbReference type="InterPro" id="IPR010982">
    <property type="entry name" value="Lambda_DNA-bd_dom_sf"/>
</dbReference>
<evidence type="ECO:0000313" key="4">
    <source>
        <dbReference type="Proteomes" id="UP000239724"/>
    </source>
</evidence>
<organism evidence="3 4">
    <name type="scientific">Rhodopila globiformis</name>
    <name type="common">Rhodopseudomonas globiformis</name>
    <dbReference type="NCBI Taxonomy" id="1071"/>
    <lineage>
        <taxon>Bacteria</taxon>
        <taxon>Pseudomonadati</taxon>
        <taxon>Pseudomonadota</taxon>
        <taxon>Alphaproteobacteria</taxon>
        <taxon>Acetobacterales</taxon>
        <taxon>Acetobacteraceae</taxon>
        <taxon>Rhodopila</taxon>
    </lineage>
</organism>
<gene>
    <name evidence="3" type="ORF">CCS01_18385</name>
</gene>
<dbReference type="CDD" id="cd00093">
    <property type="entry name" value="HTH_XRE"/>
    <property type="match status" value="1"/>
</dbReference>
<evidence type="ECO:0000259" key="2">
    <source>
        <dbReference type="PROSITE" id="PS50943"/>
    </source>
</evidence>
<dbReference type="Pfam" id="PF01381">
    <property type="entry name" value="HTH_3"/>
    <property type="match status" value="1"/>
</dbReference>
<accession>A0A2S6N8I2</accession>
<dbReference type="SMART" id="SM00530">
    <property type="entry name" value="HTH_XRE"/>
    <property type="match status" value="1"/>
</dbReference>
<comment type="caution">
    <text evidence="3">The sequence shown here is derived from an EMBL/GenBank/DDBJ whole genome shotgun (WGS) entry which is preliminary data.</text>
</comment>
<feature type="region of interest" description="Disordered" evidence="1">
    <location>
        <begin position="1"/>
        <end position="28"/>
    </location>
</feature>
<dbReference type="PROSITE" id="PS50943">
    <property type="entry name" value="HTH_CROC1"/>
    <property type="match status" value="1"/>
</dbReference>
<name>A0A2S6N8I2_RHOGL</name>
<evidence type="ECO:0000256" key="1">
    <source>
        <dbReference type="SAM" id="MobiDB-lite"/>
    </source>
</evidence>
<dbReference type="GO" id="GO:0003677">
    <property type="term" value="F:DNA binding"/>
    <property type="evidence" value="ECO:0007669"/>
    <property type="project" value="InterPro"/>
</dbReference>
<protein>
    <submittedName>
        <fullName evidence="3">Transcriptional regulator</fullName>
    </submittedName>
</protein>
<dbReference type="SUPFAM" id="SSF47413">
    <property type="entry name" value="lambda repressor-like DNA-binding domains"/>
    <property type="match status" value="1"/>
</dbReference>
<proteinExistence type="predicted"/>
<dbReference type="InterPro" id="IPR001387">
    <property type="entry name" value="Cro/C1-type_HTH"/>
</dbReference>
<sequence length="97" mass="10634">MTDEQVHAAAMADPDARPMTDAEFADAPRVPRARTLRRALGLTQEEFAARFHIPLGTLRDWEQGRAEPDQTARAYLRAIAGDAEAVQHALSAGPRRG</sequence>
<reference evidence="3 4" key="1">
    <citation type="journal article" date="2018" name="Arch. Microbiol.">
        <title>New insights into the metabolic potential of the phototrophic purple bacterium Rhodopila globiformis DSM 161(T) from its draft genome sequence and evidence for a vanadium-dependent nitrogenase.</title>
        <authorList>
            <person name="Imhoff J.F."/>
            <person name="Rahn T."/>
            <person name="Kunzel S."/>
            <person name="Neulinger S.C."/>
        </authorList>
    </citation>
    <scope>NUCLEOTIDE SEQUENCE [LARGE SCALE GENOMIC DNA]</scope>
    <source>
        <strain evidence="3 4">DSM 161</strain>
    </source>
</reference>
<dbReference type="AlphaFoldDB" id="A0A2S6N8I2"/>
<dbReference type="EMBL" id="NHRY01000202">
    <property type="protein sequence ID" value="PPQ30919.1"/>
    <property type="molecule type" value="Genomic_DNA"/>
</dbReference>
<evidence type="ECO:0000313" key="3">
    <source>
        <dbReference type="EMBL" id="PPQ30919.1"/>
    </source>
</evidence>
<dbReference type="Gene3D" id="1.10.260.40">
    <property type="entry name" value="lambda repressor-like DNA-binding domains"/>
    <property type="match status" value="1"/>
</dbReference>
<dbReference type="Proteomes" id="UP000239724">
    <property type="component" value="Unassembled WGS sequence"/>
</dbReference>